<name>A0A9N9BWL4_9GLOM</name>
<dbReference type="Proteomes" id="UP000789508">
    <property type="component" value="Unassembled WGS sequence"/>
</dbReference>
<dbReference type="AlphaFoldDB" id="A0A9N9BWL4"/>
<protein>
    <submittedName>
        <fullName evidence="2">4890_t:CDS:1</fullName>
    </submittedName>
</protein>
<evidence type="ECO:0000313" key="2">
    <source>
        <dbReference type="EMBL" id="CAG8578036.1"/>
    </source>
</evidence>
<keyword evidence="3" id="KW-1185">Reference proteome</keyword>
<comment type="caution">
    <text evidence="2">The sequence shown here is derived from an EMBL/GenBank/DDBJ whole genome shotgun (WGS) entry which is preliminary data.</text>
</comment>
<evidence type="ECO:0000313" key="3">
    <source>
        <dbReference type="Proteomes" id="UP000789508"/>
    </source>
</evidence>
<gene>
    <name evidence="2" type="ORF">ALEPTO_LOCUS7125</name>
</gene>
<reference evidence="2" key="1">
    <citation type="submission" date="2021-06" db="EMBL/GenBank/DDBJ databases">
        <authorList>
            <person name="Kallberg Y."/>
            <person name="Tangrot J."/>
            <person name="Rosling A."/>
        </authorList>
    </citation>
    <scope>NUCLEOTIDE SEQUENCE</scope>
    <source>
        <strain evidence="2">FL130A</strain>
    </source>
</reference>
<proteinExistence type="predicted"/>
<dbReference type="EMBL" id="CAJVPS010002870">
    <property type="protein sequence ID" value="CAG8578036.1"/>
    <property type="molecule type" value="Genomic_DNA"/>
</dbReference>
<feature type="region of interest" description="Disordered" evidence="1">
    <location>
        <begin position="1"/>
        <end position="32"/>
    </location>
</feature>
<evidence type="ECO:0000256" key="1">
    <source>
        <dbReference type="SAM" id="MobiDB-lite"/>
    </source>
</evidence>
<dbReference type="OrthoDB" id="2449940at2759"/>
<sequence>MGQKKPGEIPNDDDEILKDDENSEKISNNTHVNEKTSISVQVDEDLPILLKLPTNMKLNHIRTMLEEEPEIKMNCDMYFMNETSRVLRGHESGFRLFEILIGENGLKIQKNYWAKIKENCKIEYGINFTPTGPLNGKKRVVEISNHSMTPTKTGYDQIIKCEKEEENFYVKNYLAESCFKTPLPGLKIGLSAQSKSQENITEFTVYHRMKRAKEIVTLNDIKPTKEFTDAVDKALESKERESLVNVAKDYGLFFCKSFEVGGIILSIKQDKEINTNITEFKEINAQFDLTANSQIRMEGSRETSQTNSLNDGYEFFQMLGGIEESYREEGIRGWLNSLKNCKNWRIIEYLDICSIFHLLDKDRQTRIFTENKIRFSRVINFDAIFDLADRRPCIKTIPEDIKLSDTDQMYLTIMKAEKQRGDFVARLHYINENSQPIILVQQLGKLKNKANLKCFSFKLGCTVVSKSLSSLFEQDSEKLTLESSETQLITTKNRCSAVIKNKARDPNTGLIATCVTRSKNIQSDPRDSEFIMGSYFNIKNSAIEACMFCYDKQMNLYNQFDSLPYKLSLNNW</sequence>
<accession>A0A9N9BWL4</accession>
<organism evidence="2 3">
    <name type="scientific">Ambispora leptoticha</name>
    <dbReference type="NCBI Taxonomy" id="144679"/>
    <lineage>
        <taxon>Eukaryota</taxon>
        <taxon>Fungi</taxon>
        <taxon>Fungi incertae sedis</taxon>
        <taxon>Mucoromycota</taxon>
        <taxon>Glomeromycotina</taxon>
        <taxon>Glomeromycetes</taxon>
        <taxon>Archaeosporales</taxon>
        <taxon>Ambisporaceae</taxon>
        <taxon>Ambispora</taxon>
    </lineage>
</organism>